<sequence length="361" mass="41331">MSHDTTFHGALEGSKRGLCLINNSKKHSIALNPMLSVSLFSNSPSADLLSVFGATYVRAHRVAQYKELSEAGCLNFITINNLHDEISAHPEINLHDYFPSDYDRRYKWVMPNATPEKRAVEPQHPKEPCDWLRERLSKVDTANILYPLSNQATALLQKLFDLSTRGAVVKCGNEIAIKVFPNSRDLTEYHNLQYLADHVPELPIPRVHGGLGGEDYRIMELFAKTGITTARQFDELQFSAKHRASPSYVKLLRSFLRNENRSLKGSVFTHGDLKKTNIMVEKDPTNTDAYIITGIIDWEEGGFYPEYYECTTLSNGQSIDCDDDWYLYVPDSISPLRYPVRWLVDRLWGNLLWNWRTDTVR</sequence>
<evidence type="ECO:0000313" key="2">
    <source>
        <dbReference type="Proteomes" id="UP000001631"/>
    </source>
</evidence>
<protein>
    <recommendedName>
        <fullName evidence="3">Aminoglycoside phosphotransferase domain-containing protein</fullName>
    </recommendedName>
</protein>
<dbReference type="InParanoid" id="C0NIC4"/>
<accession>C0NIC4</accession>
<dbReference type="SUPFAM" id="SSF56112">
    <property type="entry name" value="Protein kinase-like (PK-like)"/>
    <property type="match status" value="1"/>
</dbReference>
<dbReference type="EMBL" id="GG663365">
    <property type="protein sequence ID" value="EEH09559.1"/>
    <property type="molecule type" value="Genomic_DNA"/>
</dbReference>
<proteinExistence type="predicted"/>
<dbReference type="HOGENOM" id="CLU_021768_10_2_1"/>
<dbReference type="STRING" id="447093.C0NIC4"/>
<dbReference type="AlphaFoldDB" id="C0NIC4"/>
<dbReference type="PANTHER" id="PTHR21310:SF15">
    <property type="entry name" value="AMINOGLYCOSIDE PHOSPHOTRANSFERASE DOMAIN-CONTAINING PROTEIN"/>
    <property type="match status" value="1"/>
</dbReference>
<dbReference type="InterPro" id="IPR011009">
    <property type="entry name" value="Kinase-like_dom_sf"/>
</dbReference>
<evidence type="ECO:0008006" key="3">
    <source>
        <dbReference type="Google" id="ProtNLM"/>
    </source>
</evidence>
<dbReference type="VEuPathDB" id="FungiDB:I7I50_12039"/>
<dbReference type="Proteomes" id="UP000001631">
    <property type="component" value="Unassembled WGS sequence"/>
</dbReference>
<dbReference type="RefSeq" id="XP_045290040.1">
    <property type="nucleotide sequence ID" value="XM_045430145.1"/>
</dbReference>
<dbReference type="InterPro" id="IPR051678">
    <property type="entry name" value="AGP_Transferase"/>
</dbReference>
<evidence type="ECO:0000313" key="1">
    <source>
        <dbReference type="EMBL" id="EEH09559.1"/>
    </source>
</evidence>
<gene>
    <name evidence="1" type="ORF">HCBG_03096</name>
</gene>
<reference evidence="1" key="1">
    <citation type="submission" date="2009-02" db="EMBL/GenBank/DDBJ databases">
        <title>The Genome Sequence of Ajellomyces capsulatus strain G186AR.</title>
        <authorList>
            <consortium name="The Broad Institute Genome Sequencing Platform"/>
            <person name="Champion M."/>
            <person name="Cuomo C."/>
            <person name="Ma L.-J."/>
            <person name="Henn M.R."/>
            <person name="Sil A."/>
            <person name="Goldman B."/>
            <person name="Young S.K."/>
            <person name="Kodira C.D."/>
            <person name="Zeng Q."/>
            <person name="Koehrsen M."/>
            <person name="Alvarado L."/>
            <person name="Berlin A."/>
            <person name="Borenstein D."/>
            <person name="Chen Z."/>
            <person name="Engels R."/>
            <person name="Freedman E."/>
            <person name="Gellesch M."/>
            <person name="Goldberg J."/>
            <person name="Griggs A."/>
            <person name="Gujja S."/>
            <person name="Heiman D."/>
            <person name="Hepburn T."/>
            <person name="Howarth C."/>
            <person name="Jen D."/>
            <person name="Larson L."/>
            <person name="Lewis B."/>
            <person name="Mehta T."/>
            <person name="Park D."/>
            <person name="Pearson M."/>
            <person name="Roberts A."/>
            <person name="Saif S."/>
            <person name="Shea T."/>
            <person name="Shenoy N."/>
            <person name="Sisk P."/>
            <person name="Stolte C."/>
            <person name="Sykes S."/>
            <person name="Walk T."/>
            <person name="White J."/>
            <person name="Yandava C."/>
            <person name="Klein B."/>
            <person name="McEwen J.G."/>
            <person name="Puccia R."/>
            <person name="Goldman G.H."/>
            <person name="Felipe M.S."/>
            <person name="Nino-Vega G."/>
            <person name="San-Blas G."/>
            <person name="Taylor J."/>
            <person name="Mendoza L."/>
            <person name="Galagan J."/>
            <person name="Nusbaum C."/>
            <person name="Birren B."/>
        </authorList>
    </citation>
    <scope>NUCLEOTIDE SEQUENCE</scope>
    <source>
        <strain evidence="1">G186AR</strain>
    </source>
</reference>
<dbReference type="Gene3D" id="3.90.1200.10">
    <property type="match status" value="1"/>
</dbReference>
<name>C0NIC4_AJECG</name>
<dbReference type="GeneID" id="69036112"/>
<organism evidence="1 2">
    <name type="scientific">Ajellomyces capsulatus (strain G186AR / H82 / ATCC MYA-2454 / RMSCC 2432)</name>
    <name type="common">Darling's disease fungus</name>
    <name type="synonym">Histoplasma capsulatum</name>
    <dbReference type="NCBI Taxonomy" id="447093"/>
    <lineage>
        <taxon>Eukaryota</taxon>
        <taxon>Fungi</taxon>
        <taxon>Dikarya</taxon>
        <taxon>Ascomycota</taxon>
        <taxon>Pezizomycotina</taxon>
        <taxon>Eurotiomycetes</taxon>
        <taxon>Eurotiomycetidae</taxon>
        <taxon>Onygenales</taxon>
        <taxon>Ajellomycetaceae</taxon>
        <taxon>Histoplasma</taxon>
    </lineage>
</organism>
<dbReference type="PANTHER" id="PTHR21310">
    <property type="entry name" value="AMINOGLYCOSIDE PHOSPHOTRANSFERASE-RELATED-RELATED"/>
    <property type="match status" value="1"/>
</dbReference>
<keyword evidence="2" id="KW-1185">Reference proteome</keyword>